<dbReference type="OrthoDB" id="190541at2759"/>
<dbReference type="PANTHER" id="PTHR47579">
    <property type="entry name" value="COMPLEX 1 LYR PROTEIN"/>
    <property type="match status" value="1"/>
</dbReference>
<proteinExistence type="predicted"/>
<comment type="caution">
    <text evidence="1">The sequence shown here is derived from an EMBL/GenBank/DDBJ whole genome shotgun (WGS) entry which is preliminary data.</text>
</comment>
<evidence type="ECO:0000313" key="2">
    <source>
        <dbReference type="Proteomes" id="UP000247498"/>
    </source>
</evidence>
<dbReference type="InParanoid" id="A0A2V0NSE9"/>
<accession>A0A2V0NSE9</accession>
<organism evidence="1 2">
    <name type="scientific">Raphidocelis subcapitata</name>
    <dbReference type="NCBI Taxonomy" id="307507"/>
    <lineage>
        <taxon>Eukaryota</taxon>
        <taxon>Viridiplantae</taxon>
        <taxon>Chlorophyta</taxon>
        <taxon>core chlorophytes</taxon>
        <taxon>Chlorophyceae</taxon>
        <taxon>CS clade</taxon>
        <taxon>Sphaeropleales</taxon>
        <taxon>Selenastraceae</taxon>
        <taxon>Raphidocelis</taxon>
    </lineage>
</organism>
<dbReference type="CDD" id="cd20251">
    <property type="entry name" value="Complex1_LYR_SF"/>
    <property type="match status" value="1"/>
</dbReference>
<evidence type="ECO:0000313" key="1">
    <source>
        <dbReference type="EMBL" id="GBF90556.1"/>
    </source>
</evidence>
<dbReference type="PANTHER" id="PTHR47579:SF3">
    <property type="entry name" value="COMPLEX 1 LYR PROTEIN DOMAIN-CONTAINING PROTEIN"/>
    <property type="match status" value="1"/>
</dbReference>
<keyword evidence="2" id="KW-1185">Reference proteome</keyword>
<protein>
    <submittedName>
        <fullName evidence="1">Uncharacterized protein</fullName>
    </submittedName>
</protein>
<name>A0A2V0NSE9_9CHLO</name>
<dbReference type="Proteomes" id="UP000247498">
    <property type="component" value="Unassembled WGS sequence"/>
</dbReference>
<gene>
    <name evidence="1" type="ORF">Rsub_03127</name>
</gene>
<reference evidence="1 2" key="1">
    <citation type="journal article" date="2018" name="Sci. Rep.">
        <title>Raphidocelis subcapitata (=Pseudokirchneriella subcapitata) provides an insight into genome evolution and environmental adaptations in the Sphaeropleales.</title>
        <authorList>
            <person name="Suzuki S."/>
            <person name="Yamaguchi H."/>
            <person name="Nakajima N."/>
            <person name="Kawachi M."/>
        </authorList>
    </citation>
    <scope>NUCLEOTIDE SEQUENCE [LARGE SCALE GENOMIC DNA]</scope>
    <source>
        <strain evidence="1 2">NIES-35</strain>
    </source>
</reference>
<sequence>MANLAKGTTLDKVFKEASVKKLFKDLLFLAQYVGRRQGNERVLKDQVRQQFKANMHETDEAKILEQKEAAMRALGNFYFQEAERLAREKGPKRK</sequence>
<dbReference type="EMBL" id="BDRX01000018">
    <property type="protein sequence ID" value="GBF90556.1"/>
    <property type="molecule type" value="Genomic_DNA"/>
</dbReference>
<dbReference type="AlphaFoldDB" id="A0A2V0NSE9"/>